<keyword evidence="2" id="KW-0540">Nuclease</keyword>
<dbReference type="EMBL" id="JBJGEB010000011">
    <property type="protein sequence ID" value="MFK7642844.1"/>
    <property type="molecule type" value="Genomic_DNA"/>
</dbReference>
<protein>
    <submittedName>
        <fullName evidence="2">HNH endonuclease</fullName>
    </submittedName>
</protein>
<proteinExistence type="predicted"/>
<keyword evidence="2" id="KW-0378">Hydrolase</keyword>
<dbReference type="Proteomes" id="UP001621964">
    <property type="component" value="Unassembled WGS sequence"/>
</dbReference>
<keyword evidence="3" id="KW-1185">Reference proteome</keyword>
<dbReference type="CDD" id="cd00085">
    <property type="entry name" value="HNHc"/>
    <property type="match status" value="1"/>
</dbReference>
<name>A0ABW8Q5N4_9NEIS</name>
<evidence type="ECO:0000313" key="3">
    <source>
        <dbReference type="Proteomes" id="UP001621964"/>
    </source>
</evidence>
<dbReference type="RefSeq" id="WP_405386866.1">
    <property type="nucleotide sequence ID" value="NZ_JBJGEB010000011.1"/>
</dbReference>
<evidence type="ECO:0000313" key="2">
    <source>
        <dbReference type="EMBL" id="MFK7642844.1"/>
    </source>
</evidence>
<evidence type="ECO:0000259" key="1">
    <source>
        <dbReference type="SMART" id="SM00507"/>
    </source>
</evidence>
<sequence>MNSKKYSEPRKSIPESIKTQIRIEAKHCCSICGASSPLEFHHIDENRENNSLENIILLCCNHHREFHKGNIKRKELELYKRKLSTITSRNNELDFYLRKIGWVTDNLFLNQWSSINEMIGEEHYISELIRDKFIMVASNITQTNFPDGIYSQLNKILNNLANSLNLIVLAFAQNPHVEYDARSKKYYLSRRWKGMCWYSPEEYNRLHQIDVDFEENLCDSYENLCLNILNLQKYIWEELDFDYLDRVRIKATFCRYYSQQA</sequence>
<dbReference type="GO" id="GO:0004519">
    <property type="term" value="F:endonuclease activity"/>
    <property type="evidence" value="ECO:0007669"/>
    <property type="project" value="UniProtKB-KW"/>
</dbReference>
<gene>
    <name evidence="2" type="ORF">ACI43T_10160</name>
</gene>
<dbReference type="SMART" id="SM00507">
    <property type="entry name" value="HNHc"/>
    <property type="match status" value="1"/>
</dbReference>
<reference evidence="2 3" key="1">
    <citation type="submission" date="2024-11" db="EMBL/GenBank/DDBJ databases">
        <authorList>
            <person name="Mikucki A.G."/>
            <person name="Kahler C.M."/>
        </authorList>
    </citation>
    <scope>NUCLEOTIDE SEQUENCE [LARGE SCALE GENOMIC DNA]</scope>
    <source>
        <strain evidence="2 3">EXNM717</strain>
    </source>
</reference>
<dbReference type="Pfam" id="PF13391">
    <property type="entry name" value="HNH_2"/>
    <property type="match status" value="1"/>
</dbReference>
<organism evidence="2 3">
    <name type="scientific">Neisseria oralis</name>
    <dbReference type="NCBI Taxonomy" id="1107316"/>
    <lineage>
        <taxon>Bacteria</taxon>
        <taxon>Pseudomonadati</taxon>
        <taxon>Pseudomonadota</taxon>
        <taxon>Betaproteobacteria</taxon>
        <taxon>Neisseriales</taxon>
        <taxon>Neisseriaceae</taxon>
        <taxon>Neisseria</taxon>
    </lineage>
</organism>
<accession>A0ABW8Q5N4</accession>
<feature type="domain" description="HNH nuclease" evidence="1">
    <location>
        <begin position="16"/>
        <end position="64"/>
    </location>
</feature>
<dbReference type="InterPro" id="IPR003615">
    <property type="entry name" value="HNH_nuc"/>
</dbReference>
<keyword evidence="2" id="KW-0255">Endonuclease</keyword>
<comment type="caution">
    <text evidence="2">The sequence shown here is derived from an EMBL/GenBank/DDBJ whole genome shotgun (WGS) entry which is preliminary data.</text>
</comment>